<protein>
    <submittedName>
        <fullName evidence="1">Uncharacterized protein</fullName>
    </submittedName>
</protein>
<reference evidence="1 2" key="1">
    <citation type="submission" date="2020-05" db="EMBL/GenBank/DDBJ databases">
        <authorList>
            <person name="Campoy J."/>
            <person name="Schneeberger K."/>
            <person name="Spophaly S."/>
        </authorList>
    </citation>
    <scope>NUCLEOTIDE SEQUENCE [LARGE SCALE GENOMIC DNA]</scope>
    <source>
        <strain evidence="1">PruArmRojPasFocal</strain>
    </source>
</reference>
<accession>A0A6J5US82</accession>
<organism evidence="1 2">
    <name type="scientific">Prunus armeniaca</name>
    <name type="common">Apricot</name>
    <name type="synonym">Armeniaca vulgaris</name>
    <dbReference type="NCBI Taxonomy" id="36596"/>
    <lineage>
        <taxon>Eukaryota</taxon>
        <taxon>Viridiplantae</taxon>
        <taxon>Streptophyta</taxon>
        <taxon>Embryophyta</taxon>
        <taxon>Tracheophyta</taxon>
        <taxon>Spermatophyta</taxon>
        <taxon>Magnoliopsida</taxon>
        <taxon>eudicotyledons</taxon>
        <taxon>Gunneridae</taxon>
        <taxon>Pentapetalae</taxon>
        <taxon>rosids</taxon>
        <taxon>fabids</taxon>
        <taxon>Rosales</taxon>
        <taxon>Rosaceae</taxon>
        <taxon>Amygdaloideae</taxon>
        <taxon>Amygdaleae</taxon>
        <taxon>Prunus</taxon>
    </lineage>
</organism>
<name>A0A6J5US82_PRUAR</name>
<proteinExistence type="predicted"/>
<dbReference type="AlphaFoldDB" id="A0A6J5US82"/>
<gene>
    <name evidence="1" type="ORF">CURHAP_LOCUS30773</name>
</gene>
<evidence type="ECO:0000313" key="2">
    <source>
        <dbReference type="Proteomes" id="UP000507222"/>
    </source>
</evidence>
<dbReference type="EMBL" id="CAEKDK010000005">
    <property type="protein sequence ID" value="CAB4278892.1"/>
    <property type="molecule type" value="Genomic_DNA"/>
</dbReference>
<dbReference type="Proteomes" id="UP000507222">
    <property type="component" value="Unassembled WGS sequence"/>
</dbReference>
<sequence length="62" mass="7495">MDLPTGRVFSLADPPRGKREAFDKMLERGRMNDRRLHLTPMRTESFFILPHEENFQDPFWLF</sequence>
<evidence type="ECO:0000313" key="1">
    <source>
        <dbReference type="EMBL" id="CAB4278892.1"/>
    </source>
</evidence>